<dbReference type="Gene3D" id="3.30.1490.190">
    <property type="match status" value="1"/>
</dbReference>
<dbReference type="InterPro" id="IPR036390">
    <property type="entry name" value="WH_DNA-bd_sf"/>
</dbReference>
<dbReference type="GO" id="GO:0008270">
    <property type="term" value="F:zinc ion binding"/>
    <property type="evidence" value="ECO:0007669"/>
    <property type="project" value="TreeGrafter"/>
</dbReference>
<comment type="caution">
    <text evidence="8">The sequence shown here is derived from an EMBL/GenBank/DDBJ whole genome shotgun (WGS) entry which is preliminary data.</text>
</comment>
<evidence type="ECO:0000256" key="2">
    <source>
        <dbReference type="ARBA" id="ARBA00022491"/>
    </source>
</evidence>
<sequence length="155" mass="18206">MIVLSKTQQQKYNQIVEKLKFKKIRLTDIRNIVIKMLIISDHLTIQEIINNLESEINNINVMSVYNTIDLLLKEHIVFANTFNGKDISYEIAADKSVHLKCDECLKVIHLDDKNIKNYHFLELLDLCEKYNIKLTHFKIEGHGYCLKCSNKEINK</sequence>
<dbReference type="GO" id="GO:0045892">
    <property type="term" value="P:negative regulation of DNA-templated transcription"/>
    <property type="evidence" value="ECO:0007669"/>
    <property type="project" value="TreeGrafter"/>
</dbReference>
<comment type="similarity">
    <text evidence="1">Belongs to the Fur family.</text>
</comment>
<dbReference type="GO" id="GO:1900376">
    <property type="term" value="P:regulation of secondary metabolite biosynthetic process"/>
    <property type="evidence" value="ECO:0007669"/>
    <property type="project" value="TreeGrafter"/>
</dbReference>
<dbReference type="GO" id="GO:0003700">
    <property type="term" value="F:DNA-binding transcription factor activity"/>
    <property type="evidence" value="ECO:0007669"/>
    <property type="project" value="InterPro"/>
</dbReference>
<keyword evidence="4" id="KW-0805">Transcription regulation</keyword>
<dbReference type="InterPro" id="IPR036388">
    <property type="entry name" value="WH-like_DNA-bd_sf"/>
</dbReference>
<dbReference type="EMBL" id="JFDO01000025">
    <property type="protein sequence ID" value="KEZ18309.1"/>
    <property type="molecule type" value="Genomic_DNA"/>
</dbReference>
<dbReference type="SUPFAM" id="SSF46785">
    <property type="entry name" value="Winged helix' DNA-binding domain"/>
    <property type="match status" value="1"/>
</dbReference>
<evidence type="ECO:0000256" key="5">
    <source>
        <dbReference type="ARBA" id="ARBA00023125"/>
    </source>
</evidence>
<evidence type="ECO:0000256" key="4">
    <source>
        <dbReference type="ARBA" id="ARBA00023015"/>
    </source>
</evidence>
<evidence type="ECO:0000256" key="3">
    <source>
        <dbReference type="ARBA" id="ARBA00022833"/>
    </source>
</evidence>
<dbReference type="InterPro" id="IPR002481">
    <property type="entry name" value="FUR"/>
</dbReference>
<dbReference type="Proteomes" id="UP000028533">
    <property type="component" value="Unassembled WGS sequence"/>
</dbReference>
<evidence type="ECO:0000256" key="7">
    <source>
        <dbReference type="PIRSR" id="PIRSR602481-1"/>
    </source>
</evidence>
<protein>
    <submittedName>
        <fullName evidence="8">Ferric uptake regulator</fullName>
    </submittedName>
</protein>
<feature type="binding site" evidence="7">
    <location>
        <position position="145"/>
    </location>
    <ligand>
        <name>Zn(2+)</name>
        <dbReference type="ChEBI" id="CHEBI:29105"/>
    </ligand>
</feature>
<feature type="binding site" evidence="7">
    <location>
        <position position="104"/>
    </location>
    <ligand>
        <name>Zn(2+)</name>
        <dbReference type="ChEBI" id="CHEBI:29105"/>
    </ligand>
</feature>
<organism evidence="8 9">
    <name type="scientific">Mycoplasma capricolum subsp. capricolum 14232</name>
    <dbReference type="NCBI Taxonomy" id="1188238"/>
    <lineage>
        <taxon>Bacteria</taxon>
        <taxon>Bacillati</taxon>
        <taxon>Mycoplasmatota</taxon>
        <taxon>Mollicutes</taxon>
        <taxon>Mycoplasmataceae</taxon>
        <taxon>Mycoplasma</taxon>
    </lineage>
</organism>
<feature type="binding site" evidence="7">
    <location>
        <position position="101"/>
    </location>
    <ligand>
        <name>Zn(2+)</name>
        <dbReference type="ChEBI" id="CHEBI:29105"/>
    </ligand>
</feature>
<gene>
    <name evidence="8" type="primary">fur</name>
    <name evidence="8" type="ORF">MCAPa_6030</name>
</gene>
<keyword evidence="6" id="KW-0804">Transcription</keyword>
<dbReference type="AlphaFoldDB" id="A0A084EK17"/>
<keyword evidence="2" id="KW-0678">Repressor</keyword>
<evidence type="ECO:0000256" key="1">
    <source>
        <dbReference type="ARBA" id="ARBA00007957"/>
    </source>
</evidence>
<proteinExistence type="inferred from homology"/>
<dbReference type="GeneID" id="23778399"/>
<comment type="cofactor">
    <cofactor evidence="7">
        <name>Zn(2+)</name>
        <dbReference type="ChEBI" id="CHEBI:29105"/>
    </cofactor>
    <text evidence="7">Binds 1 zinc ion per subunit.</text>
</comment>
<reference evidence="8 9" key="1">
    <citation type="submission" date="2014-02" db="EMBL/GenBank/DDBJ databases">
        <title>Genome sequence of Mycoplasma capricolum subsp. capricolum strain 14232.</title>
        <authorList>
            <person name="Sirand-Pugnet P."/>
            <person name="Breton M."/>
            <person name="Dordet-Frisoni E."/>
            <person name="Baranowski E."/>
            <person name="Barre A."/>
            <person name="Couture C."/>
            <person name="Dupuy V."/>
            <person name="Gaurivaud P."/>
            <person name="Jacob D."/>
            <person name="Lemaitre C."/>
            <person name="Manso-Silvan L."/>
            <person name="Nikolski M."/>
            <person name="Nouvel L.-X."/>
            <person name="Poumarat F."/>
            <person name="Tardy F."/>
            <person name="Thebault P."/>
            <person name="Theil S."/>
            <person name="Citti C."/>
            <person name="Thiaucourt F."/>
            <person name="Blanchard A."/>
        </authorList>
    </citation>
    <scope>NUCLEOTIDE SEQUENCE [LARGE SCALE GENOMIC DNA]</scope>
    <source>
        <strain evidence="8 9">14232</strain>
    </source>
</reference>
<evidence type="ECO:0000313" key="9">
    <source>
        <dbReference type="Proteomes" id="UP000028533"/>
    </source>
</evidence>
<accession>A0A084EK17</accession>
<keyword evidence="5" id="KW-0238">DNA-binding</keyword>
<keyword evidence="3 7" id="KW-0862">Zinc</keyword>
<evidence type="ECO:0000313" key="8">
    <source>
        <dbReference type="EMBL" id="KEZ18309.1"/>
    </source>
</evidence>
<dbReference type="InterPro" id="IPR043135">
    <property type="entry name" value="Fur_C"/>
</dbReference>
<name>A0A084EK17_MYCCA</name>
<dbReference type="PANTHER" id="PTHR33202:SF7">
    <property type="entry name" value="FERRIC UPTAKE REGULATION PROTEIN"/>
    <property type="match status" value="1"/>
</dbReference>
<feature type="binding site" evidence="7">
    <location>
        <position position="148"/>
    </location>
    <ligand>
        <name>Zn(2+)</name>
        <dbReference type="ChEBI" id="CHEBI:29105"/>
    </ligand>
</feature>
<dbReference type="Gene3D" id="1.10.10.10">
    <property type="entry name" value="Winged helix-like DNA-binding domain superfamily/Winged helix DNA-binding domain"/>
    <property type="match status" value="1"/>
</dbReference>
<evidence type="ECO:0000256" key="6">
    <source>
        <dbReference type="ARBA" id="ARBA00023163"/>
    </source>
</evidence>
<dbReference type="RefSeq" id="WP_011387508.1">
    <property type="nucleotide sequence ID" value="NZ_JFDO01000025.1"/>
</dbReference>
<dbReference type="PANTHER" id="PTHR33202">
    <property type="entry name" value="ZINC UPTAKE REGULATION PROTEIN"/>
    <property type="match status" value="1"/>
</dbReference>
<dbReference type="Pfam" id="PF01475">
    <property type="entry name" value="FUR"/>
    <property type="match status" value="1"/>
</dbReference>
<keyword evidence="7" id="KW-0479">Metal-binding</keyword>
<dbReference type="GO" id="GO:0000976">
    <property type="term" value="F:transcription cis-regulatory region binding"/>
    <property type="evidence" value="ECO:0007669"/>
    <property type="project" value="TreeGrafter"/>
</dbReference>